<keyword evidence="2" id="KW-0479">Metal-binding</keyword>
<evidence type="ECO:0000313" key="5">
    <source>
        <dbReference type="Proteomes" id="UP000325315"/>
    </source>
</evidence>
<reference evidence="5" key="1">
    <citation type="journal article" date="2019" name="Plant Biotechnol. J.">
        <title>Genome sequencing of the Australian wild diploid species Gossypium australe highlights disease resistance and delayed gland morphogenesis.</title>
        <authorList>
            <person name="Cai Y."/>
            <person name="Cai X."/>
            <person name="Wang Q."/>
            <person name="Wang P."/>
            <person name="Zhang Y."/>
            <person name="Cai C."/>
            <person name="Xu Y."/>
            <person name="Wang K."/>
            <person name="Zhou Z."/>
            <person name="Wang C."/>
            <person name="Geng S."/>
            <person name="Li B."/>
            <person name="Dong Q."/>
            <person name="Hou Y."/>
            <person name="Wang H."/>
            <person name="Ai P."/>
            <person name="Liu Z."/>
            <person name="Yi F."/>
            <person name="Sun M."/>
            <person name="An G."/>
            <person name="Cheng J."/>
            <person name="Zhang Y."/>
            <person name="Shi Q."/>
            <person name="Xie Y."/>
            <person name="Shi X."/>
            <person name="Chang Y."/>
            <person name="Huang F."/>
            <person name="Chen Y."/>
            <person name="Hong S."/>
            <person name="Mi L."/>
            <person name="Sun Q."/>
            <person name="Zhang L."/>
            <person name="Zhou B."/>
            <person name="Peng R."/>
            <person name="Zhang X."/>
            <person name="Liu F."/>
        </authorList>
    </citation>
    <scope>NUCLEOTIDE SEQUENCE [LARGE SCALE GENOMIC DNA]</scope>
    <source>
        <strain evidence="5">cv. PA1801</strain>
    </source>
</reference>
<dbReference type="EMBL" id="SMMG02000001">
    <property type="protein sequence ID" value="KAA3487986.1"/>
    <property type="molecule type" value="Genomic_DNA"/>
</dbReference>
<dbReference type="OrthoDB" id="420380at2759"/>
<dbReference type="InterPro" id="IPR045054">
    <property type="entry name" value="P4HA-like"/>
</dbReference>
<accession>A0A5B6X316</accession>
<name>A0A5B6X316_9ROSI</name>
<sequence length="111" mass="12936">MEECEYLIDLAKPHMKKSKIVDSKTGKSEDSRHTNYCSRTMINKILLEARLKTVNSRLKGKWQQRILQKDIRFLGCEPVQGDALLFWSMKPDATLDLSSLHAMWDVGYEYI</sequence>
<comment type="subcellular location">
    <subcellularLocation>
        <location evidence="1">Endoplasmic reticulum membrane</location>
    </subcellularLocation>
</comment>
<evidence type="ECO:0000256" key="1">
    <source>
        <dbReference type="ARBA" id="ARBA00004586"/>
    </source>
</evidence>
<dbReference type="PANTHER" id="PTHR10869:SF123">
    <property type="entry name" value="PROLYL 4-HYDROXYLASE 10-RELATED"/>
    <property type="match status" value="1"/>
</dbReference>
<protein>
    <submittedName>
        <fullName evidence="4">2-oxoglutarate (2OG) and Fe(II)-dependent oxygenase superfamily protein isoform 2</fullName>
    </submittedName>
</protein>
<dbReference type="PANTHER" id="PTHR10869">
    <property type="entry name" value="PROLYL 4-HYDROXYLASE ALPHA SUBUNIT"/>
    <property type="match status" value="1"/>
</dbReference>
<dbReference type="AlphaFoldDB" id="A0A5B6X316"/>
<dbReference type="GO" id="GO:0046872">
    <property type="term" value="F:metal ion binding"/>
    <property type="evidence" value="ECO:0007669"/>
    <property type="project" value="UniProtKB-KW"/>
</dbReference>
<proteinExistence type="predicted"/>
<gene>
    <name evidence="4" type="ORF">EPI10_031776</name>
</gene>
<dbReference type="Proteomes" id="UP000325315">
    <property type="component" value="Unassembled WGS sequence"/>
</dbReference>
<dbReference type="GO" id="GO:0004656">
    <property type="term" value="F:procollagen-proline 4-dioxygenase activity"/>
    <property type="evidence" value="ECO:0007669"/>
    <property type="project" value="TreeGrafter"/>
</dbReference>
<evidence type="ECO:0000256" key="3">
    <source>
        <dbReference type="ARBA" id="ARBA00023004"/>
    </source>
</evidence>
<keyword evidence="5" id="KW-1185">Reference proteome</keyword>
<comment type="caution">
    <text evidence="4">The sequence shown here is derived from an EMBL/GenBank/DDBJ whole genome shotgun (WGS) entry which is preliminary data.</text>
</comment>
<keyword evidence="3" id="KW-0408">Iron</keyword>
<evidence type="ECO:0000256" key="2">
    <source>
        <dbReference type="ARBA" id="ARBA00022723"/>
    </source>
</evidence>
<organism evidence="4 5">
    <name type="scientific">Gossypium australe</name>
    <dbReference type="NCBI Taxonomy" id="47621"/>
    <lineage>
        <taxon>Eukaryota</taxon>
        <taxon>Viridiplantae</taxon>
        <taxon>Streptophyta</taxon>
        <taxon>Embryophyta</taxon>
        <taxon>Tracheophyta</taxon>
        <taxon>Spermatophyta</taxon>
        <taxon>Magnoliopsida</taxon>
        <taxon>eudicotyledons</taxon>
        <taxon>Gunneridae</taxon>
        <taxon>Pentapetalae</taxon>
        <taxon>rosids</taxon>
        <taxon>malvids</taxon>
        <taxon>Malvales</taxon>
        <taxon>Malvaceae</taxon>
        <taxon>Malvoideae</taxon>
        <taxon>Gossypium</taxon>
    </lineage>
</organism>
<evidence type="ECO:0000313" key="4">
    <source>
        <dbReference type="EMBL" id="KAA3487986.1"/>
    </source>
</evidence>
<dbReference type="GO" id="GO:0005789">
    <property type="term" value="C:endoplasmic reticulum membrane"/>
    <property type="evidence" value="ECO:0007669"/>
    <property type="project" value="UniProtKB-SubCell"/>
</dbReference>